<organism evidence="1 2">
    <name type="scientific">Saccharolobus islandicus (strain Y.N.15.51 / Yellowstone #2)</name>
    <name type="common">Sulfolobus islandicus</name>
    <dbReference type="NCBI Taxonomy" id="419942"/>
    <lineage>
        <taxon>Archaea</taxon>
        <taxon>Thermoproteota</taxon>
        <taxon>Thermoprotei</taxon>
        <taxon>Sulfolobales</taxon>
        <taxon>Sulfolobaceae</taxon>
        <taxon>Saccharolobus</taxon>
    </lineage>
</organism>
<dbReference type="HOGENOM" id="CLU_3302910_0_0_2"/>
<gene>
    <name evidence="1" type="ordered locus">YN1551_3232</name>
</gene>
<name>C3NKY9_SACI1</name>
<dbReference type="EMBL" id="CP001404">
    <property type="protein sequence ID" value="ACP49462.1"/>
    <property type="molecule type" value="Genomic_DNA"/>
</dbReference>
<reference evidence="1 2" key="1">
    <citation type="journal article" date="2009" name="Proc. Natl. Acad. Sci. U.S.A.">
        <title>Biogeography of the Sulfolobus islandicus pan-genome.</title>
        <authorList>
            <person name="Reno M.L."/>
            <person name="Held N.L."/>
            <person name="Fields C.J."/>
            <person name="Burke P.V."/>
            <person name="Whitaker R.J."/>
        </authorList>
    </citation>
    <scope>NUCLEOTIDE SEQUENCE [LARGE SCALE GENOMIC DNA]</scope>
    <source>
        <strain evidence="2">Y.N.15.51 / Yellowstone #2</strain>
    </source>
</reference>
<protein>
    <submittedName>
        <fullName evidence="1">Conserved hypothetical insertion element protein</fullName>
    </submittedName>
</protein>
<evidence type="ECO:0000313" key="2">
    <source>
        <dbReference type="Proteomes" id="UP000006818"/>
    </source>
</evidence>
<evidence type="ECO:0000313" key="1">
    <source>
        <dbReference type="EMBL" id="ACP49462.1"/>
    </source>
</evidence>
<accession>C3NKY9</accession>
<proteinExistence type="predicted"/>
<dbReference type="Proteomes" id="UP000006818">
    <property type="component" value="Chromosome"/>
</dbReference>
<sequence>MGRQRYLCRDCGRYFLVGDTSNHHYHEKPREENLRMLTV</sequence>
<dbReference type="KEGG" id="sin:YN1551_3232"/>
<dbReference type="AlphaFoldDB" id="C3NKY9"/>